<evidence type="ECO:0000259" key="11">
    <source>
        <dbReference type="PROSITE" id="PS50089"/>
    </source>
</evidence>
<evidence type="ECO:0000256" key="5">
    <source>
        <dbReference type="ARBA" id="ARBA00022833"/>
    </source>
</evidence>
<organism evidence="12 13">
    <name type="scientific">Malassezia nana</name>
    <dbReference type="NCBI Taxonomy" id="180528"/>
    <lineage>
        <taxon>Eukaryota</taxon>
        <taxon>Fungi</taxon>
        <taxon>Dikarya</taxon>
        <taxon>Basidiomycota</taxon>
        <taxon>Ustilaginomycotina</taxon>
        <taxon>Malasseziomycetes</taxon>
        <taxon>Malasseziales</taxon>
        <taxon>Malasseziaceae</taxon>
        <taxon>Malassezia</taxon>
    </lineage>
</organism>
<evidence type="ECO:0000313" key="12">
    <source>
        <dbReference type="EMBL" id="WFD28664.1"/>
    </source>
</evidence>
<dbReference type="FunFam" id="3.30.40.10:FF:000037">
    <property type="entry name" value="Cdk-activating kinase assembly factor MAT1, centre"/>
    <property type="match status" value="1"/>
</dbReference>
<feature type="region of interest" description="Disordered" evidence="10">
    <location>
        <begin position="1"/>
        <end position="21"/>
    </location>
</feature>
<dbReference type="InterPro" id="IPR004575">
    <property type="entry name" value="MAT1/Tfb3"/>
</dbReference>
<dbReference type="EMBL" id="CP119898">
    <property type="protein sequence ID" value="WFD28664.1"/>
    <property type="molecule type" value="Genomic_DNA"/>
</dbReference>
<feature type="compositionally biased region" description="Low complexity" evidence="10">
    <location>
        <begin position="265"/>
        <end position="276"/>
    </location>
</feature>
<dbReference type="Pfam" id="PF17121">
    <property type="entry name" value="zf-C3HC4_5"/>
    <property type="match status" value="1"/>
</dbReference>
<dbReference type="Pfam" id="PF06391">
    <property type="entry name" value="MAT1"/>
    <property type="match status" value="1"/>
</dbReference>
<dbReference type="GO" id="GO:0008270">
    <property type="term" value="F:zinc ion binding"/>
    <property type="evidence" value="ECO:0007669"/>
    <property type="project" value="UniProtKB-KW"/>
</dbReference>
<keyword evidence="4 9" id="KW-0863">Zinc-finger</keyword>
<evidence type="ECO:0000256" key="1">
    <source>
        <dbReference type="ARBA" id="ARBA00004123"/>
    </source>
</evidence>
<dbReference type="PANTHER" id="PTHR12683">
    <property type="entry name" value="CDK-ACTIVATING KINASE ASSEMBLY FACTOR MAT1"/>
    <property type="match status" value="1"/>
</dbReference>
<feature type="region of interest" description="Disordered" evidence="10">
    <location>
        <begin position="251"/>
        <end position="277"/>
    </location>
</feature>
<keyword evidence="13" id="KW-1185">Reference proteome</keyword>
<evidence type="ECO:0000256" key="2">
    <source>
        <dbReference type="ARBA" id="ARBA00022257"/>
    </source>
</evidence>
<keyword evidence="5" id="KW-0862">Zinc</keyword>
<dbReference type="PROSITE" id="PS00518">
    <property type="entry name" value="ZF_RING_1"/>
    <property type="match status" value="1"/>
</dbReference>
<dbReference type="Proteomes" id="UP001213623">
    <property type="component" value="Chromosome 7"/>
</dbReference>
<keyword evidence="6" id="KW-0539">Nucleus</keyword>
<dbReference type="InterPro" id="IPR013083">
    <property type="entry name" value="Znf_RING/FYVE/PHD"/>
</dbReference>
<evidence type="ECO:0000256" key="7">
    <source>
        <dbReference type="ARBA" id="ARBA00029873"/>
    </source>
</evidence>
<comment type="subcellular location">
    <subcellularLocation>
        <location evidence="1">Nucleus</location>
    </subcellularLocation>
</comment>
<evidence type="ECO:0000256" key="6">
    <source>
        <dbReference type="ARBA" id="ARBA00023242"/>
    </source>
</evidence>
<reference evidence="12" key="1">
    <citation type="submission" date="2023-03" db="EMBL/GenBank/DDBJ databases">
        <title>Mating type loci evolution in Malassezia.</title>
        <authorList>
            <person name="Coelho M.A."/>
        </authorList>
    </citation>
    <scope>NUCLEOTIDE SEQUENCE</scope>
    <source>
        <strain evidence="12">CBS 9557</strain>
    </source>
</reference>
<dbReference type="InterPro" id="IPR001841">
    <property type="entry name" value="Znf_RING"/>
</dbReference>
<dbReference type="InterPro" id="IPR017907">
    <property type="entry name" value="Znf_RING_CS"/>
</dbReference>
<dbReference type="GO" id="GO:0006289">
    <property type="term" value="P:nucleotide-excision repair"/>
    <property type="evidence" value="ECO:0007669"/>
    <property type="project" value="InterPro"/>
</dbReference>
<accession>A0AAF0EPR1</accession>
<dbReference type="GO" id="GO:0006357">
    <property type="term" value="P:regulation of transcription by RNA polymerase II"/>
    <property type="evidence" value="ECO:0007669"/>
    <property type="project" value="TreeGrafter"/>
</dbReference>
<evidence type="ECO:0000256" key="3">
    <source>
        <dbReference type="ARBA" id="ARBA00022723"/>
    </source>
</evidence>
<evidence type="ECO:0000256" key="9">
    <source>
        <dbReference type="PROSITE-ProRule" id="PRU00175"/>
    </source>
</evidence>
<dbReference type="GO" id="GO:0061575">
    <property type="term" value="F:cyclin-dependent protein serine/threonine kinase activator activity"/>
    <property type="evidence" value="ECO:0007669"/>
    <property type="project" value="InterPro"/>
</dbReference>
<dbReference type="InterPro" id="IPR015877">
    <property type="entry name" value="MAT1_centre"/>
</dbReference>
<protein>
    <recommendedName>
        <fullName evidence="2">RNA polymerase II transcription factor B subunit 3</fullName>
    </recommendedName>
    <alternativeName>
        <fullName evidence="8">RNA polymerase II transcription factor B 38 kDa subunit</fullName>
    </alternativeName>
    <alternativeName>
        <fullName evidence="7">RNA polymerase II transcription factor B p38 subunit</fullName>
    </alternativeName>
</protein>
<dbReference type="NCBIfam" id="TIGR00570">
    <property type="entry name" value="cdk7"/>
    <property type="match status" value="1"/>
</dbReference>
<dbReference type="CDD" id="cd16573">
    <property type="entry name" value="RING-HC_TFB3-like"/>
    <property type="match status" value="1"/>
</dbReference>
<dbReference type="GO" id="GO:0070985">
    <property type="term" value="C:transcription factor TFIIK complex"/>
    <property type="evidence" value="ECO:0007669"/>
    <property type="project" value="UniProtKB-ARBA"/>
</dbReference>
<dbReference type="PROSITE" id="PS50089">
    <property type="entry name" value="ZF_RING_2"/>
    <property type="match status" value="1"/>
</dbReference>
<evidence type="ECO:0000256" key="10">
    <source>
        <dbReference type="SAM" id="MobiDB-lite"/>
    </source>
</evidence>
<feature type="domain" description="RING-type" evidence="11">
    <location>
        <begin position="50"/>
        <end position="93"/>
    </location>
</feature>
<evidence type="ECO:0000313" key="13">
    <source>
        <dbReference type="Proteomes" id="UP001213623"/>
    </source>
</evidence>
<feature type="region of interest" description="Disordered" evidence="10">
    <location>
        <begin position="27"/>
        <end position="46"/>
    </location>
</feature>
<evidence type="ECO:0000256" key="4">
    <source>
        <dbReference type="ARBA" id="ARBA00022771"/>
    </source>
</evidence>
<name>A0AAF0EPR1_9BASI</name>
<proteinExistence type="predicted"/>
<dbReference type="PANTHER" id="PTHR12683:SF13">
    <property type="entry name" value="CDK-ACTIVATING KINASE ASSEMBLY FACTOR MAT1"/>
    <property type="match status" value="1"/>
</dbReference>
<sequence length="378" mass="43010">MPPKGPGALGPAKPRAQVPTSALGGSLVGQAQVRDRSGRISEYSSSDDKCPICKTDRYLSPRLRLMVSPCYHKMCESCIDRLFSLGPAACPVCGQIVRKQQFSAQIFEDLSVEEEVNVRKRVAKLFTRKPEEFPSLRAYNDYLEEFEELTFNLVHKIDLEHTKARLAQYEALHRSAIAQQQQQHEQDSLRQAQLDEAERQERLLRAQKVREEQEREAAEREAEEREMVLELEKGRSIDEVLEERQRKRQARALASQRREQEEQQRQQQFEARLRAAPQAQRTKLNAAEIEYIRAVAQSDFVGPFATLDDGTNLADVRAAPVSLGGLGPGDGYVDPWLKPEWASRTAASQYRAGGYDWQHQVWQRGLEALCDGLALPPW</sequence>
<keyword evidence="3" id="KW-0479">Metal-binding</keyword>
<dbReference type="Gene3D" id="3.30.40.10">
    <property type="entry name" value="Zinc/RING finger domain, C3HC4 (zinc finger)"/>
    <property type="match status" value="1"/>
</dbReference>
<gene>
    <name evidence="12" type="primary">TFB3</name>
    <name evidence="12" type="ORF">MNAN1_003677</name>
</gene>
<dbReference type="SMART" id="SM00184">
    <property type="entry name" value="RING"/>
    <property type="match status" value="1"/>
</dbReference>
<dbReference type="SUPFAM" id="SSF57850">
    <property type="entry name" value="RING/U-box"/>
    <property type="match status" value="1"/>
</dbReference>
<dbReference type="AlphaFoldDB" id="A0AAF0EPR1"/>
<evidence type="ECO:0000256" key="8">
    <source>
        <dbReference type="ARBA" id="ARBA00033277"/>
    </source>
</evidence>